<organism evidence="1 2">
    <name type="scientific">Paenibacillus mesotrionivorans</name>
    <dbReference type="NCBI Taxonomy" id="3160968"/>
    <lineage>
        <taxon>Bacteria</taxon>
        <taxon>Bacillati</taxon>
        <taxon>Bacillota</taxon>
        <taxon>Bacilli</taxon>
        <taxon>Bacillales</taxon>
        <taxon>Paenibacillaceae</taxon>
        <taxon>Paenibacillus</taxon>
    </lineage>
</organism>
<evidence type="ECO:0000313" key="2">
    <source>
        <dbReference type="Proteomes" id="UP001631969"/>
    </source>
</evidence>
<proteinExistence type="predicted"/>
<dbReference type="Proteomes" id="UP001631969">
    <property type="component" value="Unassembled WGS sequence"/>
</dbReference>
<reference evidence="1" key="1">
    <citation type="submission" date="2024-12" db="EMBL/GenBank/DDBJ databases">
        <authorList>
            <person name="Wu N."/>
        </authorList>
    </citation>
    <scope>NUCLEOTIDE SEQUENCE</scope>
    <source>
        <strain evidence="1">P15</strain>
    </source>
</reference>
<accession>A0ACC7P323</accession>
<name>A0ACC7P323_9BACL</name>
<sequence>MKKQWLVVLSLVFALTFVLSACGEKKDSAASPAASTAAGASTAATASPSTSPSTAPVTLKIGASAVPHAELLEHVKPALAKEGVNLEIKVFTDYVLPNTQVAEKQLDANFFQHVPYLEQQNKDRNLKLVKVAGIHIEPFGVYSSKIKKLDELKDGAKVAIPNDPSNAGRALALLEKAGLIKLKDGVGINGTVKDIAENKKNLKITEQEAAMLPRVLGEVDIATINTNYALEAKLVPTKDALFIEQSDSPYVNILVAREDNKDSEPLKKLVKALQTEDVKKFIAEKYQGAVVPAF</sequence>
<keyword evidence="2" id="KW-1185">Reference proteome</keyword>
<evidence type="ECO:0000313" key="1">
    <source>
        <dbReference type="EMBL" id="MFM9329999.1"/>
    </source>
</evidence>
<gene>
    <name evidence="1" type="ORF">ACI1P1_17010</name>
</gene>
<dbReference type="EMBL" id="JBJURJ010000011">
    <property type="protein sequence ID" value="MFM9329999.1"/>
    <property type="molecule type" value="Genomic_DNA"/>
</dbReference>
<comment type="caution">
    <text evidence="1">The sequence shown here is derived from an EMBL/GenBank/DDBJ whole genome shotgun (WGS) entry which is preliminary data.</text>
</comment>
<protein>
    <submittedName>
        <fullName evidence="1">MetQ/NlpA family ABC transporter substrate-binding protein</fullName>
    </submittedName>
</protein>